<feature type="compositionally biased region" description="Basic and acidic residues" evidence="1">
    <location>
        <begin position="129"/>
        <end position="142"/>
    </location>
</feature>
<evidence type="ECO:0000256" key="1">
    <source>
        <dbReference type="SAM" id="MobiDB-lite"/>
    </source>
</evidence>
<dbReference type="EMBL" id="AMZH03029339">
    <property type="protein sequence ID" value="RRT33316.1"/>
    <property type="molecule type" value="Genomic_DNA"/>
</dbReference>
<protein>
    <submittedName>
        <fullName evidence="2">Uncharacterized protein</fullName>
    </submittedName>
</protein>
<proteinExistence type="predicted"/>
<accession>A0A426X1G8</accession>
<evidence type="ECO:0000313" key="3">
    <source>
        <dbReference type="Proteomes" id="UP000287651"/>
    </source>
</evidence>
<reference evidence="2 3" key="1">
    <citation type="journal article" date="2014" name="Agronomy (Basel)">
        <title>A Draft Genome Sequence for Ensete ventricosum, the Drought-Tolerant Tree Against Hunger.</title>
        <authorList>
            <person name="Harrison J."/>
            <person name="Moore K.A."/>
            <person name="Paszkiewicz K."/>
            <person name="Jones T."/>
            <person name="Grant M."/>
            <person name="Ambacheew D."/>
            <person name="Muzemil S."/>
            <person name="Studholme D.J."/>
        </authorList>
    </citation>
    <scope>NUCLEOTIDE SEQUENCE [LARGE SCALE GENOMIC DNA]</scope>
</reference>
<evidence type="ECO:0000313" key="2">
    <source>
        <dbReference type="EMBL" id="RRT33316.1"/>
    </source>
</evidence>
<dbReference type="Proteomes" id="UP000287651">
    <property type="component" value="Unassembled WGS sequence"/>
</dbReference>
<feature type="region of interest" description="Disordered" evidence="1">
    <location>
        <begin position="122"/>
        <end position="151"/>
    </location>
</feature>
<sequence length="199" mass="21183">MEGAVTMVAVGWRAARVAAHVTAGGEQWLATAIKEESKVAVKVGWKRLDSRDGNGWEWMLQRRDGSGYVAAMRAASDGCAWPRKDSNDRREEAVGTSMFGATVAIGEMGIWWPTAATGRKMGWATASSNDDREGQRRSRGGDSDGGWAAGGRGLETTIMAEGVAVACSLQSRNGEEEGGSGVRRGVSQEIYLIGFLPIS</sequence>
<organism evidence="2 3">
    <name type="scientific">Ensete ventricosum</name>
    <name type="common">Abyssinian banana</name>
    <name type="synonym">Musa ensete</name>
    <dbReference type="NCBI Taxonomy" id="4639"/>
    <lineage>
        <taxon>Eukaryota</taxon>
        <taxon>Viridiplantae</taxon>
        <taxon>Streptophyta</taxon>
        <taxon>Embryophyta</taxon>
        <taxon>Tracheophyta</taxon>
        <taxon>Spermatophyta</taxon>
        <taxon>Magnoliopsida</taxon>
        <taxon>Liliopsida</taxon>
        <taxon>Zingiberales</taxon>
        <taxon>Musaceae</taxon>
        <taxon>Ensete</taxon>
    </lineage>
</organism>
<gene>
    <name evidence="2" type="ORF">B296_00042929</name>
</gene>
<name>A0A426X1G8_ENSVE</name>
<comment type="caution">
    <text evidence="2">The sequence shown here is derived from an EMBL/GenBank/DDBJ whole genome shotgun (WGS) entry which is preliminary data.</text>
</comment>
<dbReference type="AlphaFoldDB" id="A0A426X1G8"/>